<dbReference type="EMBL" id="CM016554">
    <property type="protein sequence ID" value="TKW28663.1"/>
    <property type="molecule type" value="Genomic_DNA"/>
</dbReference>
<proteinExistence type="predicted"/>
<evidence type="ECO:0000313" key="2">
    <source>
        <dbReference type="EMBL" id="TKW28663.1"/>
    </source>
</evidence>
<organism evidence="2 3">
    <name type="scientific">Setaria viridis</name>
    <name type="common">Green bristlegrass</name>
    <name type="synonym">Setaria italica subsp. viridis</name>
    <dbReference type="NCBI Taxonomy" id="4556"/>
    <lineage>
        <taxon>Eukaryota</taxon>
        <taxon>Viridiplantae</taxon>
        <taxon>Streptophyta</taxon>
        <taxon>Embryophyta</taxon>
        <taxon>Tracheophyta</taxon>
        <taxon>Spermatophyta</taxon>
        <taxon>Magnoliopsida</taxon>
        <taxon>Liliopsida</taxon>
        <taxon>Poales</taxon>
        <taxon>Poaceae</taxon>
        <taxon>PACMAD clade</taxon>
        <taxon>Panicoideae</taxon>
        <taxon>Panicodae</taxon>
        <taxon>Paniceae</taxon>
        <taxon>Cenchrinae</taxon>
        <taxon>Setaria</taxon>
    </lineage>
</organism>
<gene>
    <name evidence="2" type="ORF">SEVIR_3G343466v2</name>
</gene>
<accession>A0A4U6VKD7</accession>
<evidence type="ECO:0000313" key="3">
    <source>
        <dbReference type="Proteomes" id="UP000298652"/>
    </source>
</evidence>
<dbReference type="Proteomes" id="UP000298652">
    <property type="component" value="Chromosome 3"/>
</dbReference>
<sequence>MAVRRADPATSAAPSPPSDHSFHGDPVCHDESTMGNLNPTRVSTTMDLQMWRRRRLPSVRASTARWWPGDNLGIALWPCMNPPATLSLHDGSALLSRGIHLERLAGDGVGSPAAGHGETPTRSYRPHLILLILFISSDLVAW</sequence>
<evidence type="ECO:0000256" key="1">
    <source>
        <dbReference type="SAM" id="MobiDB-lite"/>
    </source>
</evidence>
<dbReference type="AlphaFoldDB" id="A0A4U6VKD7"/>
<feature type="region of interest" description="Disordered" evidence="1">
    <location>
        <begin position="1"/>
        <end position="38"/>
    </location>
</feature>
<protein>
    <submittedName>
        <fullName evidence="2">Uncharacterized protein</fullName>
    </submittedName>
</protein>
<dbReference type="Gramene" id="TKW28663">
    <property type="protein sequence ID" value="TKW28663"/>
    <property type="gene ID" value="SEVIR_3G343466v2"/>
</dbReference>
<keyword evidence="3" id="KW-1185">Reference proteome</keyword>
<reference evidence="2" key="1">
    <citation type="submission" date="2019-03" db="EMBL/GenBank/DDBJ databases">
        <title>WGS assembly of Setaria viridis.</title>
        <authorList>
            <person name="Huang P."/>
            <person name="Jenkins J."/>
            <person name="Grimwood J."/>
            <person name="Barry K."/>
            <person name="Healey A."/>
            <person name="Mamidi S."/>
            <person name="Sreedasyam A."/>
            <person name="Shu S."/>
            <person name="Feldman M."/>
            <person name="Wu J."/>
            <person name="Yu Y."/>
            <person name="Chen C."/>
            <person name="Johnson J."/>
            <person name="Rokhsar D."/>
            <person name="Baxter I."/>
            <person name="Schmutz J."/>
            <person name="Brutnell T."/>
            <person name="Kellogg E."/>
        </authorList>
    </citation>
    <scope>NUCLEOTIDE SEQUENCE [LARGE SCALE GENOMIC DNA]</scope>
</reference>
<name>A0A4U6VKD7_SETVI</name>
<feature type="compositionally biased region" description="Basic and acidic residues" evidence="1">
    <location>
        <begin position="20"/>
        <end position="32"/>
    </location>
</feature>